<dbReference type="EMBL" id="CP001700">
    <property type="protein sequence ID" value="ACU77339.1"/>
    <property type="molecule type" value="Genomic_DNA"/>
</dbReference>
<feature type="transmembrane region" description="Helical" evidence="2">
    <location>
        <begin position="99"/>
        <end position="119"/>
    </location>
</feature>
<organism evidence="4 5">
    <name type="scientific">Catenulispora acidiphila (strain DSM 44928 / JCM 14897 / NBRC 102108 / NRRL B-24433 / ID139908)</name>
    <dbReference type="NCBI Taxonomy" id="479433"/>
    <lineage>
        <taxon>Bacteria</taxon>
        <taxon>Bacillati</taxon>
        <taxon>Actinomycetota</taxon>
        <taxon>Actinomycetes</taxon>
        <taxon>Catenulisporales</taxon>
        <taxon>Catenulisporaceae</taxon>
        <taxon>Catenulispora</taxon>
    </lineage>
</organism>
<evidence type="ECO:0000313" key="5">
    <source>
        <dbReference type="Proteomes" id="UP000000851"/>
    </source>
</evidence>
<accession>C7PYL7</accession>
<dbReference type="InterPro" id="IPR002881">
    <property type="entry name" value="DUF58"/>
</dbReference>
<dbReference type="KEGG" id="cai:Caci_8516"/>
<feature type="domain" description="DUF58" evidence="3">
    <location>
        <begin position="287"/>
        <end position="444"/>
    </location>
</feature>
<feature type="region of interest" description="Disordered" evidence="1">
    <location>
        <begin position="1"/>
        <end position="96"/>
    </location>
</feature>
<name>C7PYL7_CATAD</name>
<reference evidence="4 5" key="1">
    <citation type="journal article" date="2009" name="Stand. Genomic Sci.">
        <title>Complete genome sequence of Catenulispora acidiphila type strain (ID 139908).</title>
        <authorList>
            <person name="Copeland A."/>
            <person name="Lapidus A."/>
            <person name="Glavina Del Rio T."/>
            <person name="Nolan M."/>
            <person name="Lucas S."/>
            <person name="Chen F."/>
            <person name="Tice H."/>
            <person name="Cheng J.F."/>
            <person name="Bruce D."/>
            <person name="Goodwin L."/>
            <person name="Pitluck S."/>
            <person name="Mikhailova N."/>
            <person name="Pati A."/>
            <person name="Ivanova N."/>
            <person name="Mavromatis K."/>
            <person name="Chen A."/>
            <person name="Palaniappan K."/>
            <person name="Chain P."/>
            <person name="Land M."/>
            <person name="Hauser L."/>
            <person name="Chang Y.J."/>
            <person name="Jeffries C.D."/>
            <person name="Chertkov O."/>
            <person name="Brettin T."/>
            <person name="Detter J.C."/>
            <person name="Han C."/>
            <person name="Ali Z."/>
            <person name="Tindall B.J."/>
            <person name="Goker M."/>
            <person name="Bristow J."/>
            <person name="Eisen J.A."/>
            <person name="Markowitz V."/>
            <person name="Hugenholtz P."/>
            <person name="Kyrpides N.C."/>
            <person name="Klenk H.P."/>
        </authorList>
    </citation>
    <scope>NUCLEOTIDE SEQUENCE [LARGE SCALE GENOMIC DNA]</scope>
    <source>
        <strain evidence="5">DSM 44928 / JCM 14897 / NBRC 102108 / NRRL B-24433 / ID139908</strain>
    </source>
</reference>
<proteinExistence type="predicted"/>
<keyword evidence="2" id="KW-0472">Membrane</keyword>
<evidence type="ECO:0000259" key="3">
    <source>
        <dbReference type="Pfam" id="PF01882"/>
    </source>
</evidence>
<dbReference type="HOGENOM" id="CLU_026152_4_1_11"/>
<sequence length="497" mass="51391" precursor="true">MSEATPAPHQAPGVPTGTTGSTGTTGVPGQSGQFGPPGTTGTTGTPDPAAAPPDPSAPREPSAAPADSSDTAGAADATAAAASATASPDTAPPERTLRLTSTGTALGLSAIACIVLAYAFGYPAFAALGSAGLVILLCVIPLTARNAPVELNREVYPLRVARGETAVGLLTVRNQSPTWGQRLSATERIGRREIPVRIGQLPPHAAVEVRYELPTTRRGVIDVGPLRWDRTDPLGLVRRRSALPGKAVLHVHPAVHRFPLGTAAQNAQGEQARTDLALEGSITFHTLREYVPGDDLRRIHWRASAHRGELMVRQNIDVTPPKATIVLITDAALYTNPDDFEHAVDVAASAAVGAVRAGQAVSLWTTGGLRLSANGSPEESMLFLDRLAAVNLASIKSSNRNGSGNGEGLAGTLERLEHAERGGVLIVVGGHPQPSEIGTLTRIAGRFGLAALTRIGTTDGPGTGRGAGLTFIDAPTAEEVCHRWERLALASARGGAR</sequence>
<dbReference type="Proteomes" id="UP000000851">
    <property type="component" value="Chromosome"/>
</dbReference>
<evidence type="ECO:0000256" key="2">
    <source>
        <dbReference type="SAM" id="Phobius"/>
    </source>
</evidence>
<dbReference type="PANTHER" id="PTHR34351">
    <property type="entry name" value="SLR1927 PROTEIN-RELATED"/>
    <property type="match status" value="1"/>
</dbReference>
<feature type="compositionally biased region" description="Low complexity" evidence="1">
    <location>
        <begin position="59"/>
        <end position="89"/>
    </location>
</feature>
<protein>
    <recommendedName>
        <fullName evidence="3">DUF58 domain-containing protein</fullName>
    </recommendedName>
</protein>
<feature type="compositionally biased region" description="Low complexity" evidence="1">
    <location>
        <begin position="13"/>
        <end position="48"/>
    </location>
</feature>
<keyword evidence="2" id="KW-1133">Transmembrane helix</keyword>
<evidence type="ECO:0000313" key="4">
    <source>
        <dbReference type="EMBL" id="ACU77339.1"/>
    </source>
</evidence>
<dbReference type="OrthoDB" id="9812729at2"/>
<feature type="compositionally biased region" description="Pro residues" evidence="1">
    <location>
        <begin position="49"/>
        <end position="58"/>
    </location>
</feature>
<dbReference type="Pfam" id="PF01882">
    <property type="entry name" value="DUF58"/>
    <property type="match status" value="1"/>
</dbReference>
<dbReference type="STRING" id="479433.Caci_8516"/>
<evidence type="ECO:0000256" key="1">
    <source>
        <dbReference type="SAM" id="MobiDB-lite"/>
    </source>
</evidence>
<dbReference type="eggNOG" id="COG1721">
    <property type="taxonomic scope" value="Bacteria"/>
</dbReference>
<gene>
    <name evidence="4" type="ordered locus">Caci_8516</name>
</gene>
<keyword evidence="2" id="KW-0812">Transmembrane</keyword>
<dbReference type="RefSeq" id="WP_015797064.1">
    <property type="nucleotide sequence ID" value="NC_013131.1"/>
</dbReference>
<dbReference type="PANTHER" id="PTHR34351:SF1">
    <property type="entry name" value="SLR1927 PROTEIN"/>
    <property type="match status" value="1"/>
</dbReference>
<dbReference type="InParanoid" id="C7PYL7"/>
<dbReference type="AlphaFoldDB" id="C7PYL7"/>
<keyword evidence="5" id="KW-1185">Reference proteome</keyword>